<keyword evidence="2" id="KW-1133">Transmembrane helix</keyword>
<feature type="compositionally biased region" description="Low complexity" evidence="1">
    <location>
        <begin position="174"/>
        <end position="187"/>
    </location>
</feature>
<protein>
    <recommendedName>
        <fullName evidence="5">Transmembrane protein</fullName>
    </recommendedName>
</protein>
<keyword evidence="2" id="KW-0472">Membrane</keyword>
<feature type="transmembrane region" description="Helical" evidence="2">
    <location>
        <begin position="120"/>
        <end position="142"/>
    </location>
</feature>
<organism evidence="3 4">
    <name type="scientific">Daphnia magna</name>
    <dbReference type="NCBI Taxonomy" id="35525"/>
    <lineage>
        <taxon>Eukaryota</taxon>
        <taxon>Metazoa</taxon>
        <taxon>Ecdysozoa</taxon>
        <taxon>Arthropoda</taxon>
        <taxon>Crustacea</taxon>
        <taxon>Branchiopoda</taxon>
        <taxon>Diplostraca</taxon>
        <taxon>Cladocera</taxon>
        <taxon>Anomopoda</taxon>
        <taxon>Daphniidae</taxon>
        <taxon>Daphnia</taxon>
    </lineage>
</organism>
<sequence length="490" mass="54746">MKAVQSAMAIRRQRRRRDEALRAKTRRASHQSDHLMLSDSGDAGSLMSLDGAHKRSTSHRHRQMMGGITTFHVGVVFFIMGLMLLISGLVPGYANRQHQYWEEGGTSVWNSQTNNRNGPLLLVTGSFLILVGVALVIANRIATRREDELFSRYISRKLAPARMTHQPVSSLLQPLTNQQQQQQPHNNHNGKKERAEDDRDRVLSEEDHAVQSPGQLESITEEAEIGSEKASKDQLFWTSDLAPVHHHHHHHHHHNTRSMIGAMPAVAVRHERQKQSRQQGAAFGTSRDTLFSNGVSTHHVRRSSRPVRPNHLPLGKRQRMCSSSSSVSSIATSSYLSPVPLSTSSTCATPINATTLTPRQAREPLTAEEMATDYCCYGKPWQFPLLHVIVISLIMAITLMIVGLVQLKPNADSEAKKYLFLGSAAVCFTVGFVSLAIRALRRYHFRRCGTQSRRILRDESGYSFCQLEEADGDTPVDSIALLQQRGFATP</sequence>
<feature type="transmembrane region" description="Helical" evidence="2">
    <location>
        <begin position="64"/>
        <end position="86"/>
    </location>
</feature>
<feature type="compositionally biased region" description="Basic and acidic residues" evidence="1">
    <location>
        <begin position="190"/>
        <end position="209"/>
    </location>
</feature>
<reference evidence="3 4" key="1">
    <citation type="journal article" date="2023" name="Nucleic Acids Res.">
        <title>The hologenome of Daphnia magna reveals possible DNA methylation and microbiome-mediated evolution of the host genome.</title>
        <authorList>
            <person name="Chaturvedi A."/>
            <person name="Li X."/>
            <person name="Dhandapani V."/>
            <person name="Marshall H."/>
            <person name="Kissane S."/>
            <person name="Cuenca-Cambronero M."/>
            <person name="Asole G."/>
            <person name="Calvet F."/>
            <person name="Ruiz-Romero M."/>
            <person name="Marangio P."/>
            <person name="Guigo R."/>
            <person name="Rago D."/>
            <person name="Mirbahai L."/>
            <person name="Eastwood N."/>
            <person name="Colbourne J.K."/>
            <person name="Zhou J."/>
            <person name="Mallon E."/>
            <person name="Orsini L."/>
        </authorList>
    </citation>
    <scope>NUCLEOTIDE SEQUENCE [LARGE SCALE GENOMIC DNA]</scope>
    <source>
        <strain evidence="3">LRV0_1</strain>
    </source>
</reference>
<feature type="region of interest" description="Disordered" evidence="1">
    <location>
        <begin position="174"/>
        <end position="231"/>
    </location>
</feature>
<dbReference type="Proteomes" id="UP001234178">
    <property type="component" value="Unassembled WGS sequence"/>
</dbReference>
<evidence type="ECO:0000313" key="3">
    <source>
        <dbReference type="EMBL" id="KAK4025346.1"/>
    </source>
</evidence>
<feature type="region of interest" description="Disordered" evidence="1">
    <location>
        <begin position="296"/>
        <end position="318"/>
    </location>
</feature>
<keyword evidence="2" id="KW-0812">Transmembrane</keyword>
<dbReference type="EMBL" id="JAOYFB010000038">
    <property type="protein sequence ID" value="KAK4025346.1"/>
    <property type="molecule type" value="Genomic_DNA"/>
</dbReference>
<evidence type="ECO:0000256" key="2">
    <source>
        <dbReference type="SAM" id="Phobius"/>
    </source>
</evidence>
<evidence type="ECO:0008006" key="5">
    <source>
        <dbReference type="Google" id="ProtNLM"/>
    </source>
</evidence>
<accession>A0ABR0AJP3</accession>
<feature type="region of interest" description="Disordered" evidence="1">
    <location>
        <begin position="1"/>
        <end position="39"/>
    </location>
</feature>
<feature type="transmembrane region" description="Helical" evidence="2">
    <location>
        <begin position="385"/>
        <end position="406"/>
    </location>
</feature>
<comment type="caution">
    <text evidence="3">The sequence shown here is derived from an EMBL/GenBank/DDBJ whole genome shotgun (WGS) entry which is preliminary data.</text>
</comment>
<evidence type="ECO:0000256" key="1">
    <source>
        <dbReference type="SAM" id="MobiDB-lite"/>
    </source>
</evidence>
<feature type="transmembrane region" description="Helical" evidence="2">
    <location>
        <begin position="418"/>
        <end position="437"/>
    </location>
</feature>
<evidence type="ECO:0000313" key="4">
    <source>
        <dbReference type="Proteomes" id="UP001234178"/>
    </source>
</evidence>
<name>A0ABR0AJP3_9CRUS</name>
<proteinExistence type="predicted"/>
<gene>
    <name evidence="3" type="ORF">OUZ56_014419</name>
</gene>
<keyword evidence="4" id="KW-1185">Reference proteome</keyword>